<dbReference type="EMBL" id="JAQQWK010000002">
    <property type="protein sequence ID" value="KAK8051976.1"/>
    <property type="molecule type" value="Genomic_DNA"/>
</dbReference>
<comment type="caution">
    <text evidence="1">The sequence shown here is derived from an EMBL/GenBank/DDBJ whole genome shotgun (WGS) entry which is preliminary data.</text>
</comment>
<keyword evidence="2" id="KW-1185">Reference proteome</keyword>
<proteinExistence type="predicted"/>
<name>A0ABR1TZA5_9PEZI</name>
<accession>A0ABR1TZA5</accession>
<organism evidence="1 2">
    <name type="scientific">Apiospora rasikravindrae</name>
    <dbReference type="NCBI Taxonomy" id="990691"/>
    <lineage>
        <taxon>Eukaryota</taxon>
        <taxon>Fungi</taxon>
        <taxon>Dikarya</taxon>
        <taxon>Ascomycota</taxon>
        <taxon>Pezizomycotina</taxon>
        <taxon>Sordariomycetes</taxon>
        <taxon>Xylariomycetidae</taxon>
        <taxon>Amphisphaeriales</taxon>
        <taxon>Apiosporaceae</taxon>
        <taxon>Apiospora</taxon>
    </lineage>
</organism>
<gene>
    <name evidence="1" type="ORF">PG993_003361</name>
</gene>
<evidence type="ECO:0000313" key="1">
    <source>
        <dbReference type="EMBL" id="KAK8051976.1"/>
    </source>
</evidence>
<protein>
    <submittedName>
        <fullName evidence="1">Uncharacterized protein</fullName>
    </submittedName>
</protein>
<sequence length="99" mass="10659">MQSGIDPLELAALGDTDLLGHLGSPDTSLFLEVMGAKPVLSSLLLFSNWQNGFLGQAYWRARGDTGQKPNSGAPPQQQVSHNVLDLGRSQVADEWPFPV</sequence>
<dbReference type="Proteomes" id="UP001444661">
    <property type="component" value="Unassembled WGS sequence"/>
</dbReference>
<evidence type="ECO:0000313" key="2">
    <source>
        <dbReference type="Proteomes" id="UP001444661"/>
    </source>
</evidence>
<reference evidence="1 2" key="1">
    <citation type="submission" date="2023-01" db="EMBL/GenBank/DDBJ databases">
        <title>Analysis of 21 Apiospora genomes using comparative genomics revels a genus with tremendous synthesis potential of carbohydrate active enzymes and secondary metabolites.</title>
        <authorList>
            <person name="Sorensen T."/>
        </authorList>
    </citation>
    <scope>NUCLEOTIDE SEQUENCE [LARGE SCALE GENOMIC DNA]</scope>
    <source>
        <strain evidence="1 2">CBS 33761</strain>
    </source>
</reference>